<keyword evidence="3" id="KW-1185">Reference proteome</keyword>
<evidence type="ECO:0000313" key="2">
    <source>
        <dbReference type="EMBL" id="KAJ7646731.1"/>
    </source>
</evidence>
<dbReference type="AlphaFoldDB" id="A0AAD7FYM1"/>
<comment type="caution">
    <text evidence="2">The sequence shown here is derived from an EMBL/GenBank/DDBJ whole genome shotgun (WGS) entry which is preliminary data.</text>
</comment>
<sequence>MPVDNLDARINVPLRAWPGDLDSVDLNGRRLSVSELAIVRTTEDERQIIKWFYRSGEEDMTPRITRELRMMLLAGEDVCVEVEGGLIVRGGLQGFVMPQEATLDLQLSKATKLDWIEQLQSLVCSVHARGIIHGDIKPSNVLVRNSDGRLVLCDWGAAQLKAEAKEPHEETTAYQSAWRCRQCDLPLCEADDLYALGHEFLEDDIFDGLKPNLDAVDDPTVRTLIEMYLNSVPVGVAFVRTSEDERFIFKSFYSMTDQPGAPQVTRELRMMLLAGEDVSVKVEGRLIVRGELKGFVMPQEATLDLELPKATKLDWIEQLQSLRFRMCHTKRNEFKQCKLRRPATHQYYVDVPCPAAEGRNAGGMSYPQAMCAKASETGAHYELVGEGLETSEEINCPTCTGQTIHFVQF</sequence>
<dbReference type="PROSITE" id="PS00108">
    <property type="entry name" value="PROTEIN_KINASE_ST"/>
    <property type="match status" value="1"/>
</dbReference>
<dbReference type="SUPFAM" id="SSF56112">
    <property type="entry name" value="Protein kinase-like (PK-like)"/>
    <property type="match status" value="1"/>
</dbReference>
<reference evidence="2" key="1">
    <citation type="submission" date="2023-03" db="EMBL/GenBank/DDBJ databases">
        <title>Massive genome expansion in bonnet fungi (Mycena s.s.) driven by repeated elements and novel gene families across ecological guilds.</title>
        <authorList>
            <consortium name="Lawrence Berkeley National Laboratory"/>
            <person name="Harder C.B."/>
            <person name="Miyauchi S."/>
            <person name="Viragh M."/>
            <person name="Kuo A."/>
            <person name="Thoen E."/>
            <person name="Andreopoulos B."/>
            <person name="Lu D."/>
            <person name="Skrede I."/>
            <person name="Drula E."/>
            <person name="Henrissat B."/>
            <person name="Morin E."/>
            <person name="Kohler A."/>
            <person name="Barry K."/>
            <person name="LaButti K."/>
            <person name="Morin E."/>
            <person name="Salamov A."/>
            <person name="Lipzen A."/>
            <person name="Mereny Z."/>
            <person name="Hegedus B."/>
            <person name="Baldrian P."/>
            <person name="Stursova M."/>
            <person name="Weitz H."/>
            <person name="Taylor A."/>
            <person name="Grigoriev I.V."/>
            <person name="Nagy L.G."/>
            <person name="Martin F."/>
            <person name="Kauserud H."/>
        </authorList>
    </citation>
    <scope>NUCLEOTIDE SEQUENCE</scope>
    <source>
        <strain evidence="2">9284</strain>
    </source>
</reference>
<feature type="domain" description="Protein kinase" evidence="1">
    <location>
        <begin position="1"/>
        <end position="273"/>
    </location>
</feature>
<evidence type="ECO:0000313" key="3">
    <source>
        <dbReference type="Proteomes" id="UP001221142"/>
    </source>
</evidence>
<name>A0AAD7FYM1_9AGAR</name>
<dbReference type="InterPro" id="IPR000719">
    <property type="entry name" value="Prot_kinase_dom"/>
</dbReference>
<dbReference type="InterPro" id="IPR008271">
    <property type="entry name" value="Ser/Thr_kinase_AS"/>
</dbReference>
<dbReference type="Proteomes" id="UP001221142">
    <property type="component" value="Unassembled WGS sequence"/>
</dbReference>
<dbReference type="InterPro" id="IPR011009">
    <property type="entry name" value="Kinase-like_dom_sf"/>
</dbReference>
<dbReference type="GO" id="GO:0005524">
    <property type="term" value="F:ATP binding"/>
    <property type="evidence" value="ECO:0007669"/>
    <property type="project" value="InterPro"/>
</dbReference>
<gene>
    <name evidence="2" type="ORF">FB45DRAFT_1051364</name>
</gene>
<dbReference type="PROSITE" id="PS50011">
    <property type="entry name" value="PROTEIN_KINASE_DOM"/>
    <property type="match status" value="1"/>
</dbReference>
<dbReference type="EMBL" id="JARKIF010000002">
    <property type="protein sequence ID" value="KAJ7646731.1"/>
    <property type="molecule type" value="Genomic_DNA"/>
</dbReference>
<keyword evidence="2" id="KW-0808">Transferase</keyword>
<organism evidence="2 3">
    <name type="scientific">Roridomyces roridus</name>
    <dbReference type="NCBI Taxonomy" id="1738132"/>
    <lineage>
        <taxon>Eukaryota</taxon>
        <taxon>Fungi</taxon>
        <taxon>Dikarya</taxon>
        <taxon>Basidiomycota</taxon>
        <taxon>Agaricomycotina</taxon>
        <taxon>Agaricomycetes</taxon>
        <taxon>Agaricomycetidae</taxon>
        <taxon>Agaricales</taxon>
        <taxon>Marasmiineae</taxon>
        <taxon>Mycenaceae</taxon>
        <taxon>Roridomyces</taxon>
    </lineage>
</organism>
<dbReference type="GO" id="GO:0004672">
    <property type="term" value="F:protein kinase activity"/>
    <property type="evidence" value="ECO:0007669"/>
    <property type="project" value="InterPro"/>
</dbReference>
<keyword evidence="2" id="KW-0418">Kinase</keyword>
<protein>
    <submittedName>
        <fullName evidence="2">Kinase-like domain-containing protein</fullName>
    </submittedName>
</protein>
<dbReference type="Pfam" id="PF00069">
    <property type="entry name" value="Pkinase"/>
    <property type="match status" value="1"/>
</dbReference>
<evidence type="ECO:0000259" key="1">
    <source>
        <dbReference type="PROSITE" id="PS50011"/>
    </source>
</evidence>
<proteinExistence type="predicted"/>
<accession>A0AAD7FYM1</accession>
<dbReference type="Gene3D" id="1.10.510.10">
    <property type="entry name" value="Transferase(Phosphotransferase) domain 1"/>
    <property type="match status" value="1"/>
</dbReference>